<evidence type="ECO:0000313" key="5">
    <source>
        <dbReference type="EMBL" id="EGU38696.1"/>
    </source>
</evidence>
<organism evidence="5 6">
    <name type="scientific">Vibrio scophthalmi LMG 19158</name>
    <dbReference type="NCBI Taxonomy" id="870967"/>
    <lineage>
        <taxon>Bacteria</taxon>
        <taxon>Pseudomonadati</taxon>
        <taxon>Pseudomonadota</taxon>
        <taxon>Gammaproteobacteria</taxon>
        <taxon>Vibrionales</taxon>
        <taxon>Vibrionaceae</taxon>
        <taxon>Vibrio</taxon>
    </lineage>
</organism>
<dbReference type="EMBL" id="AFWE01000078">
    <property type="protein sequence ID" value="EGU38696.1"/>
    <property type="molecule type" value="Genomic_DNA"/>
</dbReference>
<reference evidence="5 6" key="1">
    <citation type="journal article" date="2012" name="Int. J. Syst. Evol. Microbiol.">
        <title>Vibrio caribbeanicus sp. nov., isolated from the marine sponge Scleritoderma cyanea.</title>
        <authorList>
            <person name="Hoffmann M."/>
            <person name="Monday S.R."/>
            <person name="Allard M.W."/>
            <person name="Strain E.A."/>
            <person name="Whittaker P."/>
            <person name="Naum M."/>
            <person name="McCarthy P.J."/>
            <person name="Lopez J.V."/>
            <person name="Fischer M."/>
            <person name="Brown E.W."/>
        </authorList>
    </citation>
    <scope>NUCLEOTIDE SEQUENCE [LARGE SCALE GENOMIC DNA]</scope>
    <source>
        <strain evidence="5 6">LMG 19158</strain>
    </source>
</reference>
<evidence type="ECO:0000256" key="3">
    <source>
        <dbReference type="PIRSR" id="PIRSR039026-2"/>
    </source>
</evidence>
<dbReference type="GO" id="GO:0046872">
    <property type="term" value="F:metal ion binding"/>
    <property type="evidence" value="ECO:0007669"/>
    <property type="project" value="UniProtKB-KW"/>
</dbReference>
<dbReference type="NCBIfam" id="NF037995">
    <property type="entry name" value="TRAP_S1"/>
    <property type="match status" value="1"/>
</dbReference>
<dbReference type="Gene3D" id="3.40.190.170">
    <property type="entry name" value="Bacterial extracellular solute-binding protein, family 7"/>
    <property type="match status" value="1"/>
</dbReference>
<dbReference type="InterPro" id="IPR018389">
    <property type="entry name" value="DctP_fam"/>
</dbReference>
<dbReference type="Proteomes" id="UP000004349">
    <property type="component" value="Unassembled WGS sequence"/>
</dbReference>
<dbReference type="AlphaFoldDB" id="F9RLZ6"/>
<feature type="signal peptide" evidence="4">
    <location>
        <begin position="1"/>
        <end position="25"/>
    </location>
</feature>
<dbReference type="InterPro" id="IPR026289">
    <property type="entry name" value="SBP_TakP-like"/>
</dbReference>
<proteinExistence type="predicted"/>
<dbReference type="eggNOG" id="COG4663">
    <property type="taxonomic scope" value="Bacteria"/>
</dbReference>
<dbReference type="Gene3D" id="3.40.190.10">
    <property type="entry name" value="Periplasmic binding protein-like II"/>
    <property type="match status" value="1"/>
</dbReference>
<feature type="binding site" evidence="3">
    <location>
        <position position="214"/>
    </location>
    <ligand>
        <name>substrate</name>
    </ligand>
</feature>
<evidence type="ECO:0000256" key="2">
    <source>
        <dbReference type="PIRSR" id="PIRSR039026-1"/>
    </source>
</evidence>
<dbReference type="PANTHER" id="PTHR33376:SF5">
    <property type="entry name" value="EXTRACYTOPLASMIC SOLUTE RECEPTOR PROTEIN"/>
    <property type="match status" value="1"/>
</dbReference>
<feature type="chain" id="PRO_5003385987" evidence="4">
    <location>
        <begin position="26"/>
        <end position="359"/>
    </location>
</feature>
<dbReference type="PANTHER" id="PTHR33376">
    <property type="match status" value="1"/>
</dbReference>
<dbReference type="InterPro" id="IPR038404">
    <property type="entry name" value="TRAP_DctP_sf"/>
</dbReference>
<dbReference type="Pfam" id="PF03480">
    <property type="entry name" value="DctP"/>
    <property type="match status" value="1"/>
</dbReference>
<accession>F9RLZ6</accession>
<protein>
    <submittedName>
        <fullName evidence="5">Putative TRAP-transporter extracellular solute-binding protein</fullName>
    </submittedName>
</protein>
<sequence>MNLKKAALACSIALATTTLAFSAQAADKKILLKTPVAFGTHLPALGTPIQWYAERITQTSGGTIKMKIYEPGKLVSPAEILDAVSTGKVNSGYSTAGYWQGKLPASALFSAVPFGPEAGEYMAWLFFGNGLKLYQEMYDQGGYNVKVVPCAIISPETSGWFRKPIEKPEDLKGLNMRFFGLGASVMEKLGVGTVQLPGGEIFGALEKGAIDASEFSQPAIDERLGFHKVAKYNYFPGWHQQSTVFELLINKDTWKQMSPAQQSAVETTCMATMTYSIAEGEALQYSAMEKAKENGVEIRYWNDEMLNLFRTTWMEVVDEKTAQDPYFDKVWQDLSQFRKGYALWQANGFLPRATIEQNQ</sequence>
<feature type="binding site" evidence="2">
    <location>
        <position position="156"/>
    </location>
    <ligand>
        <name>substrate</name>
    </ligand>
</feature>
<evidence type="ECO:0000256" key="4">
    <source>
        <dbReference type="SAM" id="SignalP"/>
    </source>
</evidence>
<dbReference type="RefSeq" id="WP_005594426.1">
    <property type="nucleotide sequence ID" value="NZ_AFWE01000078.1"/>
</dbReference>
<dbReference type="PIRSF" id="PIRSF039026">
    <property type="entry name" value="SiaP"/>
    <property type="match status" value="1"/>
</dbReference>
<feature type="binding site" evidence="3">
    <location>
        <position position="240"/>
    </location>
    <ligand>
        <name>substrate</name>
    </ligand>
</feature>
<keyword evidence="1 4" id="KW-0732">Signal</keyword>
<dbReference type="GO" id="GO:0055085">
    <property type="term" value="P:transmembrane transport"/>
    <property type="evidence" value="ECO:0007669"/>
    <property type="project" value="InterPro"/>
</dbReference>
<feature type="binding site" evidence="3">
    <location>
        <position position="215"/>
    </location>
    <ligand>
        <name>Na(+)</name>
        <dbReference type="ChEBI" id="CHEBI:29101"/>
    </ligand>
</feature>
<name>F9RLZ6_9VIBR</name>
<evidence type="ECO:0000313" key="6">
    <source>
        <dbReference type="Proteomes" id="UP000004349"/>
    </source>
</evidence>
<evidence type="ECO:0000256" key="1">
    <source>
        <dbReference type="ARBA" id="ARBA00022729"/>
    </source>
</evidence>
<dbReference type="CDD" id="cd13604">
    <property type="entry name" value="PBP2_TRAP_ketoacid_lactate_like"/>
    <property type="match status" value="1"/>
</dbReference>
<keyword evidence="3" id="KW-0479">Metal-binding</keyword>
<gene>
    <name evidence="5" type="ORF">VIS19158_02765</name>
</gene>
<comment type="caution">
    <text evidence="5">The sequence shown here is derived from an EMBL/GenBank/DDBJ whole genome shotgun (WGS) entry which is preliminary data.</text>
</comment>
<feature type="binding site" evidence="2">
    <location>
        <position position="177"/>
    </location>
    <ligand>
        <name>substrate</name>
    </ligand>
</feature>
<dbReference type="GO" id="GO:0031317">
    <property type="term" value="C:tripartite ATP-independent periplasmic transporter complex"/>
    <property type="evidence" value="ECO:0007669"/>
    <property type="project" value="InterPro"/>
</dbReference>